<keyword evidence="4" id="KW-1185">Reference proteome</keyword>
<sequence length="625" mass="66672">MTRAGSILLAALIVCSAVVGAVGPALAQSTETATDSGPVTKTFETGPHKVKIDLFDVSSETTITVITDESPAGDNTAILKKTVSGSHNSAHFRNAGAYEKFTIRVEGADGPVSMSKGGVTNAWKPGDDGKFLGDTGGDPGFQYELSEQIGESVMPSVVQLDRTGLPDSTTINTTGTDAQQTKIDLYQSAQNSKAQAQLYNTTLNNYLSDTKTQARIIGKNAYIRALNNGSSKAAAKTEAKQAVADYYAVKQVNLQEQYRAELLNLRYLDNVEANESGISDSRVQFRMSNHGPSDHVNTYNGFQTLSWEVASTSVTLVNGTSYSAPAAHIDPSGTSLSVDNAGDYQKDTAVHSSTKADITSSKIRLDGGYGPDNGTSVYVEYDRLTVQSPDSSSSDPVGIKFGQYASAYADIQAQNTQVQNDMDTLAENTYSAYQAGEINNSDLVDPYVLANQQSAGDDFQGWTAAQLTLMGQNSPENFDQIGSFNITTESGTQYEGVLFSQENPASGQFENGTTYNPAQIGGTQYVVTSDRIVELQSNFTVDKITTTDGKNLQNVTIEKTTYETSNVTELKQQYEDLAYKRAQIEAREKAMKQSAGGGLLGGGSVSPVVALAIIGTLLAIVVLQN</sequence>
<dbReference type="InterPro" id="IPR058677">
    <property type="entry name" value="ORF4_N"/>
</dbReference>
<keyword evidence="1" id="KW-0812">Transmembrane</keyword>
<comment type="caution">
    <text evidence="3">The sequence shown here is derived from an EMBL/GenBank/DDBJ whole genome shotgun (WGS) entry which is preliminary data.</text>
</comment>
<feature type="domain" description="Envelope protein N-terminal" evidence="2">
    <location>
        <begin position="170"/>
        <end position="471"/>
    </location>
</feature>
<protein>
    <recommendedName>
        <fullName evidence="2">Envelope protein N-terminal domain-containing protein</fullName>
    </recommendedName>
</protein>
<keyword evidence="1" id="KW-1133">Transmembrane helix</keyword>
<organism evidence="3 4">
    <name type="scientific">Haloarcula argentinensis</name>
    <dbReference type="NCBI Taxonomy" id="43776"/>
    <lineage>
        <taxon>Archaea</taxon>
        <taxon>Methanobacteriati</taxon>
        <taxon>Methanobacteriota</taxon>
        <taxon>Stenosarchaea group</taxon>
        <taxon>Halobacteria</taxon>
        <taxon>Halobacteriales</taxon>
        <taxon>Haloarculaceae</taxon>
        <taxon>Haloarcula</taxon>
    </lineage>
</organism>
<gene>
    <name evidence="3" type="ORF">NC662_12935</name>
</gene>
<dbReference type="Pfam" id="PF26255">
    <property type="entry name" value="Viral_env_HRPV"/>
    <property type="match status" value="1"/>
</dbReference>
<dbReference type="EMBL" id="JAMQCP010000002">
    <property type="protein sequence ID" value="MDS0254621.1"/>
    <property type="molecule type" value="Genomic_DNA"/>
</dbReference>
<accession>A0ABU2F3H6</accession>
<feature type="transmembrane region" description="Helical" evidence="1">
    <location>
        <begin position="599"/>
        <end position="623"/>
    </location>
</feature>
<evidence type="ECO:0000259" key="2">
    <source>
        <dbReference type="Pfam" id="PF26255"/>
    </source>
</evidence>
<keyword evidence="1" id="KW-0472">Membrane</keyword>
<reference evidence="3 4" key="1">
    <citation type="submission" date="2022-06" db="EMBL/GenBank/DDBJ databases">
        <title>Haloarcula sp. a new haloarchaeum isolate from saline soil.</title>
        <authorList>
            <person name="Strakova D."/>
            <person name="Galisteo C."/>
            <person name="Sanchez-Porro C."/>
            <person name="Ventosa A."/>
        </authorList>
    </citation>
    <scope>NUCLEOTIDE SEQUENCE [LARGE SCALE GENOMIC DNA]</scope>
    <source>
        <strain evidence="3 4">JCM 15760</strain>
    </source>
</reference>
<proteinExistence type="predicted"/>
<evidence type="ECO:0000313" key="4">
    <source>
        <dbReference type="Proteomes" id="UP001248536"/>
    </source>
</evidence>
<evidence type="ECO:0000313" key="3">
    <source>
        <dbReference type="EMBL" id="MDS0254621.1"/>
    </source>
</evidence>
<evidence type="ECO:0000256" key="1">
    <source>
        <dbReference type="SAM" id="Phobius"/>
    </source>
</evidence>
<dbReference type="RefSeq" id="WP_311241311.1">
    <property type="nucleotide sequence ID" value="NZ_BAABDY010000004.1"/>
</dbReference>
<name>A0ABU2F3H6_HALAR</name>
<dbReference type="Proteomes" id="UP001248536">
    <property type="component" value="Unassembled WGS sequence"/>
</dbReference>